<accession>A0A0E3WRU4</accession>
<protein>
    <recommendedName>
        <fullName evidence="3">Archaeosine tRNA-ribosyltransferase type 2</fullName>
    </recommendedName>
</protein>
<organism evidence="1 2">
    <name type="scientific">Methanosarcina lacustris Z-7289</name>
    <dbReference type="NCBI Taxonomy" id="1434111"/>
    <lineage>
        <taxon>Archaea</taxon>
        <taxon>Methanobacteriati</taxon>
        <taxon>Methanobacteriota</taxon>
        <taxon>Stenosarchaea group</taxon>
        <taxon>Methanomicrobia</taxon>
        <taxon>Methanosarcinales</taxon>
        <taxon>Methanosarcinaceae</taxon>
        <taxon>Methanosarcina</taxon>
    </lineage>
</organism>
<dbReference type="HOGENOM" id="CLU_749280_0_0_2"/>
<reference evidence="1 2" key="1">
    <citation type="submission" date="2014-07" db="EMBL/GenBank/DDBJ databases">
        <title>Methanogenic archaea and the global carbon cycle.</title>
        <authorList>
            <person name="Henriksen J.R."/>
            <person name="Luke J."/>
            <person name="Reinhart S."/>
            <person name="Benedict M.N."/>
            <person name="Youngblut N.D."/>
            <person name="Metcalf M.E."/>
            <person name="Whitaker R.J."/>
            <person name="Metcalf W.W."/>
        </authorList>
    </citation>
    <scope>NUCLEOTIDE SEQUENCE [LARGE SCALE GENOMIC DNA]</scope>
    <source>
        <strain evidence="1 2">Z-7289</strain>
    </source>
</reference>
<sequence>MVIDIKNIDVSGRGGVLDIDGIKIKTPNYLPNQKDINSLIKSPFVNGHNFPNVNVGTYTKWLDSQKIVLISENLENYKKIKYALRSEIKKMDKAGVKRKLLHFEFYNDVLTLSGKQLDILLKLQAEVGADVIEIPNKFSIDDYKRVLDRADKWRRSEGIEKELMGIANSGSDIEMLKDKTEIISCVGANLKKEDRPLLNAIRDYLKQEDIWVHAHSVPRSYSAVGWNGTLSVLLNYYGVDTISTAVGNPKGARRFILEYNEMNEEQKMDVAQDSRYFNPIDYSTLQCRNIVNDTRLSNFCNCPVCQENSVDTIVKNTTTANANIRSHEVFAYQNESSNYQTEIKKNLSNDYFNSKKYATEIASLFRTQS</sequence>
<dbReference type="EMBL" id="CP009515">
    <property type="protein sequence ID" value="AKB75660.1"/>
    <property type="molecule type" value="Genomic_DNA"/>
</dbReference>
<dbReference type="Proteomes" id="UP000033072">
    <property type="component" value="Chromosome"/>
</dbReference>
<dbReference type="KEGG" id="mls:MSLAZ_2399"/>
<evidence type="ECO:0008006" key="3">
    <source>
        <dbReference type="Google" id="ProtNLM"/>
    </source>
</evidence>
<dbReference type="AlphaFoldDB" id="A0A0E3WRU4"/>
<keyword evidence="2" id="KW-1185">Reference proteome</keyword>
<dbReference type="RefSeq" id="WP_048127350.1">
    <property type="nucleotide sequence ID" value="NZ_CP009515.1"/>
</dbReference>
<proteinExistence type="predicted"/>
<dbReference type="OrthoDB" id="147487at2157"/>
<dbReference type="PATRIC" id="fig|1434111.4.peg.3196"/>
<evidence type="ECO:0000313" key="1">
    <source>
        <dbReference type="EMBL" id="AKB75660.1"/>
    </source>
</evidence>
<dbReference type="GeneID" id="24807230"/>
<gene>
    <name evidence="1" type="ORF">MSLAZ_2399</name>
</gene>
<name>A0A0E3WRU4_9EURY</name>
<evidence type="ECO:0000313" key="2">
    <source>
        <dbReference type="Proteomes" id="UP000033072"/>
    </source>
</evidence>